<feature type="signal peptide" evidence="1">
    <location>
        <begin position="1"/>
        <end position="20"/>
    </location>
</feature>
<evidence type="ECO:0000313" key="4">
    <source>
        <dbReference type="Proteomes" id="UP000252081"/>
    </source>
</evidence>
<organism evidence="3 4">
    <name type="scientific">Pedobacter miscanthi</name>
    <dbReference type="NCBI Taxonomy" id="2259170"/>
    <lineage>
        <taxon>Bacteria</taxon>
        <taxon>Pseudomonadati</taxon>
        <taxon>Bacteroidota</taxon>
        <taxon>Sphingobacteriia</taxon>
        <taxon>Sphingobacteriales</taxon>
        <taxon>Sphingobacteriaceae</taxon>
        <taxon>Pedobacter</taxon>
    </lineage>
</organism>
<gene>
    <name evidence="3" type="ORF">DRW42_20240</name>
</gene>
<keyword evidence="4" id="KW-1185">Reference proteome</keyword>
<comment type="caution">
    <text evidence="3">The sequence shown here is derived from an EMBL/GenBank/DDBJ whole genome shotgun (WGS) entry which is preliminary data.</text>
</comment>
<dbReference type="AlphaFoldDB" id="A0A366KRQ6"/>
<feature type="domain" description="DUF6850" evidence="2">
    <location>
        <begin position="53"/>
        <end position="518"/>
    </location>
</feature>
<reference evidence="3 4" key="1">
    <citation type="submission" date="2018-07" db="EMBL/GenBank/DDBJ databases">
        <title>A draft genome of a endophytic bacteria, a new species of Pedobacter.</title>
        <authorList>
            <person name="Zhang Z.D."/>
            <person name="Chen Z.J."/>
        </authorList>
    </citation>
    <scope>NUCLEOTIDE SEQUENCE [LARGE SCALE GENOMIC DNA]</scope>
    <source>
        <strain evidence="3 4">RS10</strain>
    </source>
</reference>
<proteinExistence type="predicted"/>
<protein>
    <recommendedName>
        <fullName evidence="2">DUF6850 domain-containing protein</fullName>
    </recommendedName>
</protein>
<dbReference type="OrthoDB" id="831538at2"/>
<evidence type="ECO:0000313" key="3">
    <source>
        <dbReference type="EMBL" id="RBQ03824.1"/>
    </source>
</evidence>
<feature type="chain" id="PRO_5016818477" description="DUF6850 domain-containing protein" evidence="1">
    <location>
        <begin position="21"/>
        <end position="518"/>
    </location>
</feature>
<dbReference type="Pfam" id="PF21012">
    <property type="entry name" value="DUF6850"/>
    <property type="match status" value="1"/>
</dbReference>
<name>A0A366KRQ6_9SPHI</name>
<sequence>MNKNIILFLLLSLSFNRLLAQQDSVQKTVQQRQLFFTDSVSSALFNFSKNSPLFIKELVPQRISRISIGQQLEQGKLANAQGSTKTNLTYLSSDGSINLSGLKLYGAFYYHKVFEDSTRFAHQSRNNTSTPYYYGSPTNNHYERSIYNFNTLATKDFLGNKISAGVGFDYHIADHFSNNDPRGSLKEYQLDSKISLGYNFTEKIKIGGGLNIGYGKEEVNIGYKNRAYFESTAYPRYVNYLINGYGEPDSKLTNRNYTNGFFRLGYNGMVKILNTNLGSFYFNINQVKEKQVYDYRTSSGIYDLSKYDLTKLNLDILWTKKLSKGTISTIVNFVNWDGADFNTRFLAKNYVYIKNEINLKIDYSKPGKKHLYNYTFSLNNFSEDRLDGITGNKIDYNNITFNGSFGFLSHLSHYKSIGINFGTHYILPLKDNFFVNNVTEKLFTQEVIIYDYLYNTSQRFGGSVAADYSFPFFKFMQASVKLNVVYTDKMNIKALDRNITSLPGNDRLFSNISLNLYF</sequence>
<dbReference type="RefSeq" id="WP_113950652.1">
    <property type="nucleotide sequence ID" value="NZ_QNQU01000019.1"/>
</dbReference>
<evidence type="ECO:0000259" key="2">
    <source>
        <dbReference type="Pfam" id="PF21012"/>
    </source>
</evidence>
<keyword evidence="1" id="KW-0732">Signal</keyword>
<dbReference type="EMBL" id="QNQU01000019">
    <property type="protein sequence ID" value="RBQ03824.1"/>
    <property type="molecule type" value="Genomic_DNA"/>
</dbReference>
<accession>A0A366KRQ6</accession>
<dbReference type="InterPro" id="IPR049236">
    <property type="entry name" value="DUF6850"/>
</dbReference>
<evidence type="ECO:0000256" key="1">
    <source>
        <dbReference type="SAM" id="SignalP"/>
    </source>
</evidence>
<dbReference type="Proteomes" id="UP000252081">
    <property type="component" value="Unassembled WGS sequence"/>
</dbReference>